<reference evidence="3 4" key="1">
    <citation type="journal article" date="2015" name="Genome Announc.">
        <title>Complete Genome Sequence of Cupriavidus basilensis 4G11, Isolated from the Oak Ridge Field Research Center Site.</title>
        <authorList>
            <person name="Ray J."/>
            <person name="Waters R.J."/>
            <person name="Skerker J.M."/>
            <person name="Kuehl J.V."/>
            <person name="Price M.N."/>
            <person name="Huang J."/>
            <person name="Chakraborty R."/>
            <person name="Arkin A.P."/>
            <person name="Deutschbauer A."/>
        </authorList>
    </citation>
    <scope>NUCLEOTIDE SEQUENCE [LARGE SCALE GENOMIC DNA]</scope>
    <source>
        <strain evidence="3">4G11</strain>
    </source>
</reference>
<keyword evidence="3" id="KW-0808">Transferase</keyword>
<dbReference type="AlphaFoldDB" id="A0A0C4YT54"/>
<gene>
    <name evidence="3" type="ORF">RR42_s2269</name>
</gene>
<dbReference type="PANTHER" id="PTHR43855:SF1">
    <property type="entry name" value="THIOSULFATE SULFURTRANSFERASE"/>
    <property type="match status" value="1"/>
</dbReference>
<organism evidence="3 4">
    <name type="scientific">Cupriavidus basilensis</name>
    <dbReference type="NCBI Taxonomy" id="68895"/>
    <lineage>
        <taxon>Bacteria</taxon>
        <taxon>Pseudomonadati</taxon>
        <taxon>Pseudomonadota</taxon>
        <taxon>Betaproteobacteria</taxon>
        <taxon>Burkholderiales</taxon>
        <taxon>Burkholderiaceae</taxon>
        <taxon>Cupriavidus</taxon>
    </lineage>
</organism>
<protein>
    <submittedName>
        <fullName evidence="3">Rhodanese-related sulfurtransferase</fullName>
    </submittedName>
</protein>
<dbReference type="SUPFAM" id="SSF51182">
    <property type="entry name" value="RmlC-like cupins"/>
    <property type="match status" value="1"/>
</dbReference>
<dbReference type="Proteomes" id="UP000031843">
    <property type="component" value="Chromosome secondary"/>
</dbReference>
<keyword evidence="4" id="KW-1185">Reference proteome</keyword>
<sequence>MTITDLTQTLADDAAAGDVSDARAAAVAAFIAHAREIAATYTADRAPLAALADELVALAGQAHLFPPEHFPVDAARPAAIYRLAEDPDGGFALFASAGLPGKAQPPHDHTTWAVIAGVRGVERNVIFHRSQGSKPGQDTLEPLRQLDVRAGNAITLSPTDVHTIELIGDTPGLHLHFYGLTLTRLAGRVKFDPAPEGGTQYSYRTFAAPALIRHPLVSPAALKRAIAQGEELAVLDAREEGAFAREHLLFAVPAPLGRLETTIDRLVPRRATRIVVTDLAEDIAHAAAAKLLRFGYTNVSVLEGGTRAWQAAGYEVFSGTNVPSKAFGEVIEHELHTPWITAEALKLHQTRGDNVVVVDSRPFTEFQNMSIPGAVDCPGAELVYRIGEIAPDPETLVVVNCAGRTRSIVGAQTLINAGIPNRVVSLKDGTMAWLLAGYQLDHGQTRCAPQPDEAAQAAARERAARVAQRAGVQHIDAAQLAAFAQQADDRTLYRFDVRSPEEYAAGHLPGWRSAPGGQLVQATDAYAGTRRARIVLADWDGVRAQITAAWLAQFSGHEVYLFRPAPLAPRESGPEPVRVLRASEAEAPWIEAASLFALQAQGGATVVDVDSSLAFRRGHLPGAWFATPEKVALVLEHASADDIIVVTSSDGVLAQAVAAELRRTSQRDVRALLGGNARWQALGLPTETGEAGTPAAARILTGDEDAWYSAYAYEDEDRRKSEMHAYLNWEIGLVDQLERDGDLPVRLVDYRQQ</sequence>
<dbReference type="SMART" id="SM00450">
    <property type="entry name" value="RHOD"/>
    <property type="match status" value="4"/>
</dbReference>
<feature type="domain" description="Rhodanese" evidence="2">
    <location>
        <begin position="351"/>
        <end position="442"/>
    </location>
</feature>
<dbReference type="GO" id="GO:0016740">
    <property type="term" value="F:transferase activity"/>
    <property type="evidence" value="ECO:0007669"/>
    <property type="project" value="UniProtKB-KW"/>
</dbReference>
<dbReference type="Pfam" id="PF00581">
    <property type="entry name" value="Rhodanese"/>
    <property type="match status" value="4"/>
</dbReference>
<dbReference type="InterPro" id="IPR011051">
    <property type="entry name" value="RmlC_Cupin_sf"/>
</dbReference>
<dbReference type="EMBL" id="CP010537">
    <property type="protein sequence ID" value="AJG23851.1"/>
    <property type="molecule type" value="Genomic_DNA"/>
</dbReference>
<feature type="domain" description="Rhodanese" evidence="2">
    <location>
        <begin position="496"/>
        <end position="578"/>
    </location>
</feature>
<dbReference type="KEGG" id="cbw:RR42_s2269"/>
<dbReference type="Gene3D" id="2.60.120.10">
    <property type="entry name" value="Jelly Rolls"/>
    <property type="match status" value="1"/>
</dbReference>
<evidence type="ECO:0000313" key="4">
    <source>
        <dbReference type="Proteomes" id="UP000031843"/>
    </source>
</evidence>
<dbReference type="PANTHER" id="PTHR43855">
    <property type="entry name" value="THIOSULFATE SULFURTRANSFERASE"/>
    <property type="match status" value="1"/>
</dbReference>
<name>A0A0C4YT54_9BURK</name>
<dbReference type="OrthoDB" id="9789585at2"/>
<dbReference type="InterPro" id="IPR051126">
    <property type="entry name" value="Thiosulfate_sulfurtransferase"/>
</dbReference>
<evidence type="ECO:0000313" key="3">
    <source>
        <dbReference type="EMBL" id="AJG23851.1"/>
    </source>
</evidence>
<proteinExistence type="predicted"/>
<feature type="domain" description="Rhodanese" evidence="2">
    <location>
        <begin position="600"/>
        <end position="688"/>
    </location>
</feature>
<dbReference type="InterPro" id="IPR014710">
    <property type="entry name" value="RmlC-like_jellyroll"/>
</dbReference>
<keyword evidence="1" id="KW-0677">Repeat</keyword>
<feature type="domain" description="Rhodanese" evidence="2">
    <location>
        <begin position="228"/>
        <end position="318"/>
    </location>
</feature>
<dbReference type="InterPro" id="IPR036873">
    <property type="entry name" value="Rhodanese-like_dom_sf"/>
</dbReference>
<evidence type="ECO:0000256" key="1">
    <source>
        <dbReference type="ARBA" id="ARBA00022737"/>
    </source>
</evidence>
<dbReference type="Gene3D" id="3.40.250.10">
    <property type="entry name" value="Rhodanese-like domain"/>
    <property type="match status" value="4"/>
</dbReference>
<dbReference type="SUPFAM" id="SSF52821">
    <property type="entry name" value="Rhodanese/Cell cycle control phosphatase"/>
    <property type="match status" value="4"/>
</dbReference>
<dbReference type="RefSeq" id="WP_082055172.1">
    <property type="nucleotide sequence ID" value="NZ_CP010537.1"/>
</dbReference>
<evidence type="ECO:0000259" key="2">
    <source>
        <dbReference type="PROSITE" id="PS50206"/>
    </source>
</evidence>
<accession>A0A0C4YT54</accession>
<dbReference type="PROSITE" id="PS50206">
    <property type="entry name" value="RHODANESE_3"/>
    <property type="match status" value="4"/>
</dbReference>
<dbReference type="InterPro" id="IPR001763">
    <property type="entry name" value="Rhodanese-like_dom"/>
</dbReference>
<dbReference type="STRING" id="68895.RR42_s2269"/>